<proteinExistence type="inferred from homology"/>
<comment type="catalytic activity">
    <reaction evidence="4">
        <text>N-terminal L-aspartyl-[protein] + L-leucyl-tRNA(Leu) = N-terminal L-leucyl-L-aspartyl-[protein] + tRNA(Leu) + H(+)</text>
        <dbReference type="Rhea" id="RHEA:50420"/>
        <dbReference type="Rhea" id="RHEA-COMP:9613"/>
        <dbReference type="Rhea" id="RHEA-COMP:9622"/>
        <dbReference type="Rhea" id="RHEA-COMP:12669"/>
        <dbReference type="Rhea" id="RHEA-COMP:12674"/>
        <dbReference type="ChEBI" id="CHEBI:15378"/>
        <dbReference type="ChEBI" id="CHEBI:64720"/>
        <dbReference type="ChEBI" id="CHEBI:78442"/>
        <dbReference type="ChEBI" id="CHEBI:78494"/>
        <dbReference type="ChEBI" id="CHEBI:133042"/>
        <dbReference type="EC" id="2.3.2.29"/>
    </reaction>
</comment>
<gene>
    <name evidence="4" type="primary">bpt</name>
    <name evidence="7" type="ORF">LRP49_08520</name>
</gene>
<feature type="domain" description="N-end rule aminoacyl transferase C-terminal" evidence="6">
    <location>
        <begin position="105"/>
        <end position="222"/>
    </location>
</feature>
<evidence type="ECO:0000256" key="1">
    <source>
        <dbReference type="ARBA" id="ARBA00022490"/>
    </source>
</evidence>
<dbReference type="SUPFAM" id="SSF55729">
    <property type="entry name" value="Acyl-CoA N-acyltransferases (Nat)"/>
    <property type="match status" value="1"/>
</dbReference>
<comment type="function">
    <text evidence="4">Functions in the N-end rule pathway of protein degradation where it conjugates Leu from its aminoacyl-tRNA to the N-termini of proteins containing an N-terminal aspartate or glutamate.</text>
</comment>
<dbReference type="InterPro" id="IPR007471">
    <property type="entry name" value="N-end_Aminoacyl_Trfase_N"/>
</dbReference>
<evidence type="ECO:0000259" key="6">
    <source>
        <dbReference type="Pfam" id="PF04377"/>
    </source>
</evidence>
<comment type="caution">
    <text evidence="7">The sequence shown here is derived from an EMBL/GenBank/DDBJ whole genome shotgun (WGS) entry which is preliminary data.</text>
</comment>
<evidence type="ECO:0000313" key="8">
    <source>
        <dbReference type="Proteomes" id="UP001149821"/>
    </source>
</evidence>
<comment type="similarity">
    <text evidence="4">Belongs to the R-transferase family. Bpt subfamily.</text>
</comment>
<dbReference type="InterPro" id="IPR017138">
    <property type="entry name" value="Asp_Glu_LeuTrfase"/>
</dbReference>
<evidence type="ECO:0000313" key="7">
    <source>
        <dbReference type="EMBL" id="MDD1781249.1"/>
    </source>
</evidence>
<dbReference type="NCBIfam" id="NF002345">
    <property type="entry name" value="PRK01305.2-2"/>
    <property type="match status" value="1"/>
</dbReference>
<comment type="subcellular location">
    <subcellularLocation>
        <location evidence="4">Cytoplasm</location>
    </subcellularLocation>
</comment>
<dbReference type="EMBL" id="JAJUBB010000005">
    <property type="protein sequence ID" value="MDD1781249.1"/>
    <property type="molecule type" value="Genomic_DNA"/>
</dbReference>
<dbReference type="Pfam" id="PF04376">
    <property type="entry name" value="ATE_N"/>
    <property type="match status" value="1"/>
</dbReference>
<sequence>MKGQTFRVGVTPPSTCNYLPEQQETIAVVIDPELHSEQGYSWLIQSGFRRSGNSIYRPYCQACSACQSLRVDTQQFHPSKSQKRQINQLKRLNIELKSELDDGWFDLYDRYISARHSDGSMFPANKDDFLSFVGSEWQPTRYVHIYEEHALVAVAITDITTDGFSAIYSFFDPDHPWSLGSLCVLAQLELAKQNGVPWLYLGFQIDACQAMSYKIKYRPYQRFIAGSWQPCQMIPAKPSINE</sequence>
<dbReference type="Pfam" id="PF04377">
    <property type="entry name" value="ATE_C"/>
    <property type="match status" value="1"/>
</dbReference>
<name>A0ABT5QK62_9GAMM</name>
<dbReference type="InterPro" id="IPR030700">
    <property type="entry name" value="N-end_Aminoacyl_Trfase"/>
</dbReference>
<keyword evidence="3 4" id="KW-0012">Acyltransferase</keyword>
<evidence type="ECO:0000256" key="2">
    <source>
        <dbReference type="ARBA" id="ARBA00022679"/>
    </source>
</evidence>
<dbReference type="GO" id="GO:0004057">
    <property type="term" value="F:arginyl-tRNA--protein transferase activity"/>
    <property type="evidence" value="ECO:0007669"/>
    <property type="project" value="UniProtKB-EC"/>
</dbReference>
<dbReference type="HAMAP" id="MF_00689">
    <property type="entry name" value="Bpt"/>
    <property type="match status" value="1"/>
</dbReference>
<dbReference type="PANTHER" id="PTHR21367:SF1">
    <property type="entry name" value="ARGINYL-TRNA--PROTEIN TRANSFERASE 1"/>
    <property type="match status" value="1"/>
</dbReference>
<dbReference type="NCBIfam" id="NF002346">
    <property type="entry name" value="PRK01305.2-3"/>
    <property type="match status" value="1"/>
</dbReference>
<dbReference type="RefSeq" id="WP_274141624.1">
    <property type="nucleotide sequence ID" value="NZ_JAJUBB010000005.1"/>
</dbReference>
<dbReference type="PIRSF" id="PIRSF037208">
    <property type="entry name" value="ATE_pro_prd"/>
    <property type="match status" value="1"/>
</dbReference>
<reference evidence="7" key="1">
    <citation type="submission" date="2021-12" db="EMBL/GenBank/DDBJ databases">
        <title>Enterovibrio ZSDZ35 sp. nov. and Enterovibrio ZSDZ42 sp. nov., isolated from coastal seawater in Qingdao.</title>
        <authorList>
            <person name="Zhang P."/>
        </authorList>
    </citation>
    <scope>NUCLEOTIDE SEQUENCE</scope>
    <source>
        <strain evidence="7">ZSDZ35</strain>
    </source>
</reference>
<organism evidence="7 8">
    <name type="scientific">Enterovibrio qingdaonensis</name>
    <dbReference type="NCBI Taxonomy" id="2899818"/>
    <lineage>
        <taxon>Bacteria</taxon>
        <taxon>Pseudomonadati</taxon>
        <taxon>Pseudomonadota</taxon>
        <taxon>Gammaproteobacteria</taxon>
        <taxon>Vibrionales</taxon>
        <taxon>Vibrionaceae</taxon>
        <taxon>Enterovibrio</taxon>
    </lineage>
</organism>
<evidence type="ECO:0000256" key="3">
    <source>
        <dbReference type="ARBA" id="ARBA00023315"/>
    </source>
</evidence>
<evidence type="ECO:0000256" key="4">
    <source>
        <dbReference type="HAMAP-Rule" id="MF_00689"/>
    </source>
</evidence>
<dbReference type="PANTHER" id="PTHR21367">
    <property type="entry name" value="ARGININE-TRNA-PROTEIN TRANSFERASE 1"/>
    <property type="match status" value="1"/>
</dbReference>
<accession>A0ABT5QK62</accession>
<dbReference type="Proteomes" id="UP001149821">
    <property type="component" value="Unassembled WGS sequence"/>
</dbReference>
<keyword evidence="2 4" id="KW-0808">Transferase</keyword>
<dbReference type="InterPro" id="IPR016181">
    <property type="entry name" value="Acyl_CoA_acyltransferase"/>
</dbReference>
<keyword evidence="8" id="KW-1185">Reference proteome</keyword>
<dbReference type="InterPro" id="IPR007472">
    <property type="entry name" value="N-end_Aminoacyl_Trfase_C"/>
</dbReference>
<comment type="catalytic activity">
    <reaction evidence="4">
        <text>N-terminal L-glutamyl-[protein] + L-leucyl-tRNA(Leu) = N-terminal L-leucyl-L-glutamyl-[protein] + tRNA(Leu) + H(+)</text>
        <dbReference type="Rhea" id="RHEA:50412"/>
        <dbReference type="Rhea" id="RHEA-COMP:9613"/>
        <dbReference type="Rhea" id="RHEA-COMP:9622"/>
        <dbReference type="Rhea" id="RHEA-COMP:12664"/>
        <dbReference type="Rhea" id="RHEA-COMP:12668"/>
        <dbReference type="ChEBI" id="CHEBI:15378"/>
        <dbReference type="ChEBI" id="CHEBI:64721"/>
        <dbReference type="ChEBI" id="CHEBI:78442"/>
        <dbReference type="ChEBI" id="CHEBI:78494"/>
        <dbReference type="ChEBI" id="CHEBI:133041"/>
        <dbReference type="EC" id="2.3.2.29"/>
    </reaction>
</comment>
<feature type="domain" description="N-end aminoacyl transferase N-terminal" evidence="5">
    <location>
        <begin position="14"/>
        <end position="84"/>
    </location>
</feature>
<keyword evidence="1 4" id="KW-0963">Cytoplasm</keyword>
<evidence type="ECO:0000259" key="5">
    <source>
        <dbReference type="Pfam" id="PF04376"/>
    </source>
</evidence>
<dbReference type="EC" id="2.3.2.29" evidence="4"/>
<protein>
    <recommendedName>
        <fullName evidence="4">Aspartate/glutamate leucyltransferase</fullName>
        <ecNumber evidence="4">2.3.2.29</ecNumber>
    </recommendedName>
</protein>